<feature type="region of interest" description="Disordered" evidence="6">
    <location>
        <begin position="130"/>
        <end position="152"/>
    </location>
</feature>
<feature type="repeat" description="ARM" evidence="5">
    <location>
        <begin position="1249"/>
        <end position="1296"/>
    </location>
</feature>
<evidence type="ECO:0000256" key="6">
    <source>
        <dbReference type="SAM" id="MobiDB-lite"/>
    </source>
</evidence>
<accession>A0A2U1QA42</accession>
<feature type="compositionally biased region" description="Basic and acidic residues" evidence="6">
    <location>
        <begin position="138"/>
        <end position="152"/>
    </location>
</feature>
<evidence type="ECO:0000256" key="4">
    <source>
        <dbReference type="ARBA" id="ARBA00022860"/>
    </source>
</evidence>
<dbReference type="PROSITE" id="PS50021">
    <property type="entry name" value="CH"/>
    <property type="match status" value="1"/>
</dbReference>
<dbReference type="InterPro" id="IPR027417">
    <property type="entry name" value="P-loop_NTPase"/>
</dbReference>
<dbReference type="SUPFAM" id="SSF52540">
    <property type="entry name" value="P-loop containing nucleoside triphosphate hydrolases"/>
    <property type="match status" value="4"/>
</dbReference>
<dbReference type="GO" id="GO:0005516">
    <property type="term" value="F:calmodulin binding"/>
    <property type="evidence" value="ECO:0007669"/>
    <property type="project" value="UniProtKB-KW"/>
</dbReference>
<keyword evidence="4" id="KW-0112">Calmodulin-binding</keyword>
<dbReference type="PROSITE" id="PS50096">
    <property type="entry name" value="IQ"/>
    <property type="match status" value="12"/>
</dbReference>
<sequence length="1388" mass="159809">MDSKHQIPSSPLLLRDISNNFKTPKPKKPNPNNSFQFESPCPTFFSALKQTPKSSSCTTVRRNKARFSLAAQKVRAVELEQTKSSRKAQNDKEKALKSLAKSLTVWLNFLLENPRSCGVEISRFTGEDSPDGSSKVFLGEKRDSTGHGGVEVDREWRGPKRRKDELWIHKGEVENKFSSTMYSRLKNSLGDICSLDDMKERMATYLSLTTCKEILDVMTHVTKNIDEGRLKMKAHCPIVTDVGMKENALKILMSYNPVWLRIGLYIVFGGESLLPKPNTDTSSEQDASFLKMVAEKLFFSHAALAKAYIYNKLVDGLYRPGYYEKLGSVILKKFLLLALILDRAKSQSSLPICYGIDGIDGGSPLLFTSRARIKSSSEMISGFLSSDVMHGVGNLITHLTIIGYKVSYQQNPLVKYVFKVTDLFNDLKDGVLLCRAIQLLQHDPSVLKKVVIASDDRKKNMANCEIALKYLKQSGVPLHDEDGTEIITEDIVNGDKELVISLLWNMFVHLQLPLLINNKLVTDEITNIRGPEAILPNTSSQLEMLLEWIKAICDNYDLKVENLASLVDGKAMWCLLDYYFRKELCNDTSNKETNEVSIMSASDYVDAVHNFLLSQKLTTLLGNFPEVLQVSDILEYKGACSDRGVIILLVFLSSQLVVKRNLQQINFHKLLGHNQTSERKCVRRDRNLENHDEALHVEETCQNRNEDNGRKFKAIMEWWKEMALNNSKANEKPVYAALQSFPCKQYSDDQRGNAAKIIQSHFRRLVEHRNYTRTKKAVSFLQCTIRNFIAQRQQTDAAILIQTCYRSWILRKRFLNQKQAAVKVQTCYLSWILRKRFSNQKQAAVKVQAFYRSWILRESFLNQKQAAIQIQACYHSRILRKRFLNQKQAAVKVQACYRTWILRKSFLNQKQAAIQIQACYHSRILRKNFLTQKQATIKIQSLYRGWALRKGFLNEKQAAIKLQSIYRGWVLRKRFLNKKQAVIKIQSHYRGWLSRSCFLKQKQAVMRLQRFYWSMKCLRNFRRNKLEFNSAMVIQSHTRGWIARRVTCRRRCQIVQIQSVFRGWLMRREFLLQKEATAKIQSAFRRFTCLKAFNSRKDAAIVIQRYVRGCITRKKLLVTRCLQEGEISGCNHDAQTRTKSAIVIQTNVRRWIAKRKTVQRRHRIAVIQSYWKGYIERKHSREKVSDIRLRVQQAAANVDDGQRIINRLITALAELKNMKSVSGILHTCATLDMATKHSQKCCEELVAAGAIGTLLKLIDSISRSIADQEVLKHTFSTFRNLTRHPHLTEALIETNGSSQAILLEFIRNKEETYFIAADVLQNICSHKKGVERLRGLPSLVKRLHNNVENLKKKAANDKRNPRTPATKEQIDRSRRLKEAVNILKLITQ</sequence>
<dbReference type="GO" id="GO:0000922">
    <property type="term" value="C:spindle pole"/>
    <property type="evidence" value="ECO:0007669"/>
    <property type="project" value="TreeGrafter"/>
</dbReference>
<dbReference type="InterPro" id="IPR000225">
    <property type="entry name" value="Armadillo"/>
</dbReference>
<protein>
    <submittedName>
        <fullName evidence="8">IQ motif, EF-hand binding site</fullName>
    </submittedName>
</protein>
<dbReference type="InterPro" id="IPR011989">
    <property type="entry name" value="ARM-like"/>
</dbReference>
<dbReference type="PANTHER" id="PTHR22706:SF1">
    <property type="entry name" value="ASSEMBLY FACTOR FOR SPINDLE MICROTUBULES"/>
    <property type="match status" value="1"/>
</dbReference>
<gene>
    <name evidence="8" type="ORF">CTI12_AA055340</name>
</gene>
<dbReference type="Proteomes" id="UP000245207">
    <property type="component" value="Unassembled WGS sequence"/>
</dbReference>
<dbReference type="InterPro" id="IPR016024">
    <property type="entry name" value="ARM-type_fold"/>
</dbReference>
<feature type="region of interest" description="Disordered" evidence="6">
    <location>
        <begin position="1350"/>
        <end position="1371"/>
    </location>
</feature>
<dbReference type="SMART" id="SM00015">
    <property type="entry name" value="IQ"/>
    <property type="match status" value="16"/>
</dbReference>
<reference evidence="8 9" key="1">
    <citation type="journal article" date="2018" name="Mol. Plant">
        <title>The genome of Artemisia annua provides insight into the evolution of Asteraceae family and artemisinin biosynthesis.</title>
        <authorList>
            <person name="Shen Q."/>
            <person name="Zhang L."/>
            <person name="Liao Z."/>
            <person name="Wang S."/>
            <person name="Yan T."/>
            <person name="Shi P."/>
            <person name="Liu M."/>
            <person name="Fu X."/>
            <person name="Pan Q."/>
            <person name="Wang Y."/>
            <person name="Lv Z."/>
            <person name="Lu X."/>
            <person name="Zhang F."/>
            <person name="Jiang W."/>
            <person name="Ma Y."/>
            <person name="Chen M."/>
            <person name="Hao X."/>
            <person name="Li L."/>
            <person name="Tang Y."/>
            <person name="Lv G."/>
            <person name="Zhou Y."/>
            <person name="Sun X."/>
            <person name="Brodelius P.E."/>
            <person name="Rose J.K.C."/>
            <person name="Tang K."/>
        </authorList>
    </citation>
    <scope>NUCLEOTIDE SEQUENCE [LARGE SCALE GENOMIC DNA]</scope>
    <source>
        <strain evidence="9">cv. Huhao1</strain>
        <tissue evidence="8">Leaf</tissue>
    </source>
</reference>
<dbReference type="OrthoDB" id="2148418at2759"/>
<evidence type="ECO:0000313" key="8">
    <source>
        <dbReference type="EMBL" id="PWA94869.1"/>
    </source>
</evidence>
<keyword evidence="3" id="KW-0677">Repeat</keyword>
<evidence type="ECO:0000256" key="1">
    <source>
        <dbReference type="ARBA" id="ARBA00004496"/>
    </source>
</evidence>
<dbReference type="InterPro" id="IPR000048">
    <property type="entry name" value="IQ_motif_EF-hand-BS"/>
</dbReference>
<dbReference type="Gene3D" id="1.25.10.10">
    <property type="entry name" value="Leucine-rich Repeat Variant"/>
    <property type="match status" value="1"/>
</dbReference>
<proteinExistence type="predicted"/>
<evidence type="ECO:0000256" key="3">
    <source>
        <dbReference type="ARBA" id="ARBA00022737"/>
    </source>
</evidence>
<dbReference type="Pfam" id="PF00612">
    <property type="entry name" value="IQ"/>
    <property type="match status" value="11"/>
</dbReference>
<dbReference type="CDD" id="cd21223">
    <property type="entry name" value="CH_ASPM_rpt1"/>
    <property type="match status" value="1"/>
</dbReference>
<dbReference type="STRING" id="35608.A0A2U1QA42"/>
<evidence type="ECO:0000259" key="7">
    <source>
        <dbReference type="PROSITE" id="PS50021"/>
    </source>
</evidence>
<dbReference type="Gene3D" id="1.20.5.190">
    <property type="match status" value="9"/>
</dbReference>
<dbReference type="InterPro" id="IPR001715">
    <property type="entry name" value="CH_dom"/>
</dbReference>
<dbReference type="GO" id="GO:0000278">
    <property type="term" value="P:mitotic cell cycle"/>
    <property type="evidence" value="ECO:0007669"/>
    <property type="project" value="TreeGrafter"/>
</dbReference>
<feature type="domain" description="Calponin-homology (CH)" evidence="7">
    <location>
        <begin position="399"/>
        <end position="511"/>
    </location>
</feature>
<dbReference type="GO" id="GO:0005737">
    <property type="term" value="C:cytoplasm"/>
    <property type="evidence" value="ECO:0007669"/>
    <property type="project" value="UniProtKB-SubCell"/>
</dbReference>
<dbReference type="PROSITE" id="PS50176">
    <property type="entry name" value="ARM_REPEAT"/>
    <property type="match status" value="1"/>
</dbReference>
<dbReference type="InterPro" id="IPR036872">
    <property type="entry name" value="CH_dom_sf"/>
</dbReference>
<dbReference type="EMBL" id="PKPP01000281">
    <property type="protein sequence ID" value="PWA94869.1"/>
    <property type="molecule type" value="Genomic_DNA"/>
</dbReference>
<dbReference type="InterPro" id="IPR051185">
    <property type="entry name" value="ASPM"/>
</dbReference>
<evidence type="ECO:0000256" key="2">
    <source>
        <dbReference type="ARBA" id="ARBA00022490"/>
    </source>
</evidence>
<dbReference type="GO" id="GO:0007051">
    <property type="term" value="P:spindle organization"/>
    <property type="evidence" value="ECO:0007669"/>
    <property type="project" value="TreeGrafter"/>
</dbReference>
<dbReference type="Gene3D" id="1.10.418.10">
    <property type="entry name" value="Calponin-like domain"/>
    <property type="match status" value="2"/>
</dbReference>
<dbReference type="PANTHER" id="PTHR22706">
    <property type="entry name" value="ASSEMBLY FACTOR FOR SPINDLE MICROTUBULES"/>
    <property type="match status" value="1"/>
</dbReference>
<comment type="caution">
    <text evidence="8">The sequence shown here is derived from an EMBL/GenBank/DDBJ whole genome shotgun (WGS) entry which is preliminary data.</text>
</comment>
<dbReference type="SUPFAM" id="SSF48371">
    <property type="entry name" value="ARM repeat"/>
    <property type="match status" value="1"/>
</dbReference>
<evidence type="ECO:0000256" key="5">
    <source>
        <dbReference type="PROSITE-ProRule" id="PRU00259"/>
    </source>
</evidence>
<keyword evidence="2" id="KW-0963">Cytoplasm</keyword>
<organism evidence="8 9">
    <name type="scientific">Artemisia annua</name>
    <name type="common">Sweet wormwood</name>
    <dbReference type="NCBI Taxonomy" id="35608"/>
    <lineage>
        <taxon>Eukaryota</taxon>
        <taxon>Viridiplantae</taxon>
        <taxon>Streptophyta</taxon>
        <taxon>Embryophyta</taxon>
        <taxon>Tracheophyta</taxon>
        <taxon>Spermatophyta</taxon>
        <taxon>Magnoliopsida</taxon>
        <taxon>eudicotyledons</taxon>
        <taxon>Gunneridae</taxon>
        <taxon>Pentapetalae</taxon>
        <taxon>asterids</taxon>
        <taxon>campanulids</taxon>
        <taxon>Asterales</taxon>
        <taxon>Asteraceae</taxon>
        <taxon>Asteroideae</taxon>
        <taxon>Anthemideae</taxon>
        <taxon>Artemisiinae</taxon>
        <taxon>Artemisia</taxon>
    </lineage>
</organism>
<feature type="compositionally biased region" description="Basic and acidic residues" evidence="6">
    <location>
        <begin position="1350"/>
        <end position="1360"/>
    </location>
</feature>
<evidence type="ECO:0000313" key="9">
    <source>
        <dbReference type="Proteomes" id="UP000245207"/>
    </source>
</evidence>
<dbReference type="Pfam" id="PF00307">
    <property type="entry name" value="CH"/>
    <property type="match status" value="1"/>
</dbReference>
<keyword evidence="9" id="KW-1185">Reference proteome</keyword>
<feature type="region of interest" description="Disordered" evidence="6">
    <location>
        <begin position="1"/>
        <end position="36"/>
    </location>
</feature>
<comment type="subcellular location">
    <subcellularLocation>
        <location evidence="1">Cytoplasm</location>
    </subcellularLocation>
</comment>
<name>A0A2U1QA42_ARTAN</name>
<dbReference type="SUPFAM" id="SSF47576">
    <property type="entry name" value="Calponin-homology domain, CH-domain"/>
    <property type="match status" value="1"/>
</dbReference>
<dbReference type="GO" id="GO:0051295">
    <property type="term" value="P:establishment of meiotic spindle localization"/>
    <property type="evidence" value="ECO:0007669"/>
    <property type="project" value="TreeGrafter"/>
</dbReference>